<reference evidence="12" key="1">
    <citation type="submission" date="2021-01" db="EMBL/GenBank/DDBJ databases">
        <title>Whole genome shotgun sequence of Virgisporangium aliadipatigenens NBRC 105644.</title>
        <authorList>
            <person name="Komaki H."/>
            <person name="Tamura T."/>
        </authorList>
    </citation>
    <scope>NUCLEOTIDE SEQUENCE</scope>
    <source>
        <strain evidence="12">NBRC 105644</strain>
    </source>
</reference>
<dbReference type="PROSITE" id="PS51123">
    <property type="entry name" value="OMPA_2"/>
    <property type="match status" value="1"/>
</dbReference>
<name>A0A8J3YS03_9ACTN</name>
<comment type="caution">
    <text evidence="12">The sequence shown here is derived from an EMBL/GenBank/DDBJ whole genome shotgun (WGS) entry which is preliminary data.</text>
</comment>
<protein>
    <submittedName>
        <fullName evidence="12">Flagellar basal body stator protein MotB</fullName>
    </submittedName>
</protein>
<feature type="coiled-coil region" evidence="8">
    <location>
        <begin position="116"/>
        <end position="143"/>
    </location>
</feature>
<keyword evidence="8" id="KW-0175">Coiled coil</keyword>
<evidence type="ECO:0000256" key="6">
    <source>
        <dbReference type="ARBA" id="ARBA00023136"/>
    </source>
</evidence>
<evidence type="ECO:0000313" key="13">
    <source>
        <dbReference type="Proteomes" id="UP000619260"/>
    </source>
</evidence>
<dbReference type="RefSeq" id="WP_203902154.1">
    <property type="nucleotide sequence ID" value="NZ_BOPF01000022.1"/>
</dbReference>
<feature type="region of interest" description="Disordered" evidence="9">
    <location>
        <begin position="1"/>
        <end position="24"/>
    </location>
</feature>
<dbReference type="AlphaFoldDB" id="A0A8J3YS03"/>
<dbReference type="PANTHER" id="PTHR30329">
    <property type="entry name" value="STATOR ELEMENT OF FLAGELLAR MOTOR COMPLEX"/>
    <property type="match status" value="1"/>
</dbReference>
<dbReference type="CDD" id="cd07185">
    <property type="entry name" value="OmpA_C-like"/>
    <property type="match status" value="1"/>
</dbReference>
<keyword evidence="12" id="KW-0969">Cilium</keyword>
<dbReference type="GO" id="GO:0005886">
    <property type="term" value="C:plasma membrane"/>
    <property type="evidence" value="ECO:0007669"/>
    <property type="project" value="UniProtKB-SubCell"/>
</dbReference>
<evidence type="ECO:0000256" key="10">
    <source>
        <dbReference type="SAM" id="Phobius"/>
    </source>
</evidence>
<evidence type="ECO:0000256" key="1">
    <source>
        <dbReference type="ARBA" id="ARBA00004162"/>
    </source>
</evidence>
<dbReference type="Pfam" id="PF00691">
    <property type="entry name" value="OmpA"/>
    <property type="match status" value="1"/>
</dbReference>
<comment type="similarity">
    <text evidence="2">Belongs to the MotB family.</text>
</comment>
<dbReference type="InterPro" id="IPR036737">
    <property type="entry name" value="OmpA-like_sf"/>
</dbReference>
<dbReference type="Proteomes" id="UP000619260">
    <property type="component" value="Unassembled WGS sequence"/>
</dbReference>
<keyword evidence="12" id="KW-0966">Cell projection</keyword>
<dbReference type="Gene3D" id="3.30.1330.60">
    <property type="entry name" value="OmpA-like domain"/>
    <property type="match status" value="1"/>
</dbReference>
<keyword evidence="5 10" id="KW-1133">Transmembrane helix</keyword>
<evidence type="ECO:0000256" key="9">
    <source>
        <dbReference type="SAM" id="MobiDB-lite"/>
    </source>
</evidence>
<dbReference type="InterPro" id="IPR025713">
    <property type="entry name" value="MotB-like_N_dom"/>
</dbReference>
<dbReference type="InterPro" id="IPR006665">
    <property type="entry name" value="OmpA-like"/>
</dbReference>
<feature type="domain" description="OmpA-like" evidence="11">
    <location>
        <begin position="160"/>
        <end position="281"/>
    </location>
</feature>
<evidence type="ECO:0000256" key="7">
    <source>
        <dbReference type="PROSITE-ProRule" id="PRU00473"/>
    </source>
</evidence>
<evidence type="ECO:0000256" key="2">
    <source>
        <dbReference type="ARBA" id="ARBA00008914"/>
    </source>
</evidence>
<keyword evidence="12" id="KW-0282">Flagellum</keyword>
<evidence type="ECO:0000256" key="5">
    <source>
        <dbReference type="ARBA" id="ARBA00022989"/>
    </source>
</evidence>
<dbReference type="PANTHER" id="PTHR30329:SF21">
    <property type="entry name" value="LIPOPROTEIN YIAD-RELATED"/>
    <property type="match status" value="1"/>
</dbReference>
<keyword evidence="3" id="KW-1003">Cell membrane</keyword>
<dbReference type="Pfam" id="PF13677">
    <property type="entry name" value="MotB_plug"/>
    <property type="match status" value="1"/>
</dbReference>
<keyword evidence="4 10" id="KW-0812">Transmembrane</keyword>
<dbReference type="SUPFAM" id="SSF103088">
    <property type="entry name" value="OmpA-like"/>
    <property type="match status" value="1"/>
</dbReference>
<keyword evidence="13" id="KW-1185">Reference proteome</keyword>
<accession>A0A8J3YS03</accession>
<feature type="region of interest" description="Disordered" evidence="9">
    <location>
        <begin position="78"/>
        <end position="103"/>
    </location>
</feature>
<evidence type="ECO:0000256" key="4">
    <source>
        <dbReference type="ARBA" id="ARBA00022692"/>
    </source>
</evidence>
<evidence type="ECO:0000313" key="12">
    <source>
        <dbReference type="EMBL" id="GIJ48668.1"/>
    </source>
</evidence>
<organism evidence="12 13">
    <name type="scientific">Virgisporangium aliadipatigenens</name>
    <dbReference type="NCBI Taxonomy" id="741659"/>
    <lineage>
        <taxon>Bacteria</taxon>
        <taxon>Bacillati</taxon>
        <taxon>Actinomycetota</taxon>
        <taxon>Actinomycetes</taxon>
        <taxon>Micromonosporales</taxon>
        <taxon>Micromonosporaceae</taxon>
        <taxon>Virgisporangium</taxon>
    </lineage>
</organism>
<proteinExistence type="inferred from homology"/>
<dbReference type="InterPro" id="IPR050330">
    <property type="entry name" value="Bact_OuterMem_StrucFunc"/>
</dbReference>
<evidence type="ECO:0000256" key="8">
    <source>
        <dbReference type="SAM" id="Coils"/>
    </source>
</evidence>
<dbReference type="EMBL" id="BOPF01000022">
    <property type="protein sequence ID" value="GIJ48668.1"/>
    <property type="molecule type" value="Genomic_DNA"/>
</dbReference>
<sequence>MSGGHGGGGGRRRKHHEEHEEHENHERWLVSYADMMTLLMVLFIVLFAMSQVDKAKFNQLRQSLSAGFGGESVAFQGRGEQVQEAQDSAPNPMEEVPKKQTVQDKELQEAVQNADRARQSQMAQHAEKEVENLEEIKKAILAALEAQGLADAVRFTIDERGLVVTIVTSGVVFEGDRAVLLAAGRQILDGVGPSIGAIPNRIQVDGHTNQLPIGTSNYPSGWELSSARASSVVRYLHERFGITNERLSATGFADTRPLLPASDPRAVTLNRRVEVVVLSTLPAEERALLPAAAGEN</sequence>
<evidence type="ECO:0000256" key="3">
    <source>
        <dbReference type="ARBA" id="ARBA00022475"/>
    </source>
</evidence>
<keyword evidence="6 7" id="KW-0472">Membrane</keyword>
<comment type="subcellular location">
    <subcellularLocation>
        <location evidence="1">Cell membrane</location>
        <topology evidence="1">Single-pass membrane protein</topology>
    </subcellularLocation>
</comment>
<feature type="transmembrane region" description="Helical" evidence="10">
    <location>
        <begin position="29"/>
        <end position="49"/>
    </location>
</feature>
<gene>
    <name evidence="12" type="primary">motB</name>
    <name evidence="12" type="ORF">Val02_55540</name>
</gene>
<evidence type="ECO:0000259" key="11">
    <source>
        <dbReference type="PROSITE" id="PS51123"/>
    </source>
</evidence>